<feature type="transmembrane region" description="Helical" evidence="1">
    <location>
        <begin position="42"/>
        <end position="67"/>
    </location>
</feature>
<feature type="transmembrane region" description="Helical" evidence="1">
    <location>
        <begin position="6"/>
        <end position="35"/>
    </location>
</feature>
<organism evidence="2 3">
    <name type="scientific">Acanthosepion pharaonis</name>
    <name type="common">Pharaoh cuttlefish</name>
    <name type="synonym">Sepia pharaonis</name>
    <dbReference type="NCBI Taxonomy" id="158019"/>
    <lineage>
        <taxon>Eukaryota</taxon>
        <taxon>Metazoa</taxon>
        <taxon>Spiralia</taxon>
        <taxon>Lophotrochozoa</taxon>
        <taxon>Mollusca</taxon>
        <taxon>Cephalopoda</taxon>
        <taxon>Coleoidea</taxon>
        <taxon>Decapodiformes</taxon>
        <taxon>Sepiida</taxon>
        <taxon>Sepiina</taxon>
        <taxon>Sepiidae</taxon>
        <taxon>Acanthosepion</taxon>
    </lineage>
</organism>
<accession>A0A812C5F9</accession>
<proteinExistence type="predicted"/>
<reference evidence="2" key="1">
    <citation type="submission" date="2021-01" db="EMBL/GenBank/DDBJ databases">
        <authorList>
            <person name="Li R."/>
            <person name="Bekaert M."/>
        </authorList>
    </citation>
    <scope>NUCLEOTIDE SEQUENCE</scope>
    <source>
        <strain evidence="2">Farmed</strain>
    </source>
</reference>
<evidence type="ECO:0000256" key="1">
    <source>
        <dbReference type="SAM" id="Phobius"/>
    </source>
</evidence>
<keyword evidence="1" id="KW-0812">Transmembrane</keyword>
<protein>
    <submittedName>
        <fullName evidence="2">Uncharacterized protein</fullName>
    </submittedName>
</protein>
<name>A0A812C5F9_ACAPH</name>
<evidence type="ECO:0000313" key="2">
    <source>
        <dbReference type="EMBL" id="CAE1255932.1"/>
    </source>
</evidence>
<keyword evidence="1" id="KW-0472">Membrane</keyword>
<sequence length="275" mass="31380">MSTHLFFVFVFFSPPPTTTLAMMIYFLLSYFLLVIKFHVSAFFLLSVLFPTLLISLSTPPFSIYSYLQFLHPLSTPRPPLNPRLPSAVVSNTLSPFSLCVFIALPSTHPIPPTPSHIHPTPPTPHITFYLKFPHFPHSSLLSSVFISNLTFLLLLLLYISCYFKQLIFYIMSPSITRPTPHSTISPSTHNRFYLSSSPLPLPAFLSPVLSHTPHSCSFTMWLFLLLFRTSHFTFLSCSSFRSHVHFCSDQENNISGKVRNMFFAIIFLKAVNRVR</sequence>
<keyword evidence="3" id="KW-1185">Reference proteome</keyword>
<keyword evidence="1" id="KW-1133">Transmembrane helix</keyword>
<dbReference type="AlphaFoldDB" id="A0A812C5F9"/>
<dbReference type="Proteomes" id="UP000597762">
    <property type="component" value="Unassembled WGS sequence"/>
</dbReference>
<dbReference type="EMBL" id="CAHIKZ030001200">
    <property type="protein sequence ID" value="CAE1255932.1"/>
    <property type="molecule type" value="Genomic_DNA"/>
</dbReference>
<feature type="transmembrane region" description="Helical" evidence="1">
    <location>
        <begin position="140"/>
        <end position="163"/>
    </location>
</feature>
<gene>
    <name evidence="2" type="ORF">SPHA_29885</name>
</gene>
<evidence type="ECO:0000313" key="3">
    <source>
        <dbReference type="Proteomes" id="UP000597762"/>
    </source>
</evidence>
<comment type="caution">
    <text evidence="2">The sequence shown here is derived from an EMBL/GenBank/DDBJ whole genome shotgun (WGS) entry which is preliminary data.</text>
</comment>